<dbReference type="AlphaFoldDB" id="A0A4U5LR56"/>
<sequence length="67" mass="7855">MKLRLRKTPLRTRVFGLFKARKYLGRKGGSQTSERLTVTKKGDSHNSHERTVRNYFVKVDFGQFLIV</sequence>
<evidence type="ECO:0000313" key="2">
    <source>
        <dbReference type="Proteomes" id="UP000298663"/>
    </source>
</evidence>
<reference evidence="1 2" key="2">
    <citation type="journal article" date="2019" name="G3 (Bethesda)">
        <title>Hybrid Assembly of the Genome of the Entomopathogenic Nematode Steinernema carpocapsae Identifies the X-Chromosome.</title>
        <authorList>
            <person name="Serra L."/>
            <person name="Macchietto M."/>
            <person name="Macias-Munoz A."/>
            <person name="McGill C.J."/>
            <person name="Rodriguez I.M."/>
            <person name="Rodriguez B."/>
            <person name="Murad R."/>
            <person name="Mortazavi A."/>
        </authorList>
    </citation>
    <scope>NUCLEOTIDE SEQUENCE [LARGE SCALE GENOMIC DNA]</scope>
    <source>
        <strain evidence="1 2">ALL</strain>
    </source>
</reference>
<name>A0A4U5LR56_STECR</name>
<organism evidence="1 2">
    <name type="scientific">Steinernema carpocapsae</name>
    <name type="common">Entomopathogenic nematode</name>
    <dbReference type="NCBI Taxonomy" id="34508"/>
    <lineage>
        <taxon>Eukaryota</taxon>
        <taxon>Metazoa</taxon>
        <taxon>Ecdysozoa</taxon>
        <taxon>Nematoda</taxon>
        <taxon>Chromadorea</taxon>
        <taxon>Rhabditida</taxon>
        <taxon>Tylenchina</taxon>
        <taxon>Panagrolaimomorpha</taxon>
        <taxon>Strongyloidoidea</taxon>
        <taxon>Steinernematidae</taxon>
        <taxon>Steinernema</taxon>
    </lineage>
</organism>
<proteinExistence type="predicted"/>
<keyword evidence="2" id="KW-1185">Reference proteome</keyword>
<dbReference type="EMBL" id="AZBU02000013">
    <property type="protein sequence ID" value="TKR58467.1"/>
    <property type="molecule type" value="Genomic_DNA"/>
</dbReference>
<dbReference type="Proteomes" id="UP000298663">
    <property type="component" value="Unassembled WGS sequence"/>
</dbReference>
<protein>
    <submittedName>
        <fullName evidence="1">Uncharacterized protein</fullName>
    </submittedName>
</protein>
<evidence type="ECO:0000313" key="1">
    <source>
        <dbReference type="EMBL" id="TKR58467.1"/>
    </source>
</evidence>
<gene>
    <name evidence="1" type="ORF">L596_029907</name>
</gene>
<accession>A0A4U5LR56</accession>
<comment type="caution">
    <text evidence="1">The sequence shown here is derived from an EMBL/GenBank/DDBJ whole genome shotgun (WGS) entry which is preliminary data.</text>
</comment>
<reference evidence="1 2" key="1">
    <citation type="journal article" date="2015" name="Genome Biol.">
        <title>Comparative genomics of Steinernema reveals deeply conserved gene regulatory networks.</title>
        <authorList>
            <person name="Dillman A.R."/>
            <person name="Macchietto M."/>
            <person name="Porter C.F."/>
            <person name="Rogers A."/>
            <person name="Williams B."/>
            <person name="Antoshechkin I."/>
            <person name="Lee M.M."/>
            <person name="Goodwin Z."/>
            <person name="Lu X."/>
            <person name="Lewis E.E."/>
            <person name="Goodrich-Blair H."/>
            <person name="Stock S.P."/>
            <person name="Adams B.J."/>
            <person name="Sternberg P.W."/>
            <person name="Mortazavi A."/>
        </authorList>
    </citation>
    <scope>NUCLEOTIDE SEQUENCE [LARGE SCALE GENOMIC DNA]</scope>
    <source>
        <strain evidence="1 2">ALL</strain>
    </source>
</reference>